<evidence type="ECO:0000313" key="4">
    <source>
        <dbReference type="Proteomes" id="UP000708208"/>
    </source>
</evidence>
<evidence type="ECO:0000313" key="3">
    <source>
        <dbReference type="EMBL" id="CAG7786218.1"/>
    </source>
</evidence>
<gene>
    <name evidence="3" type="ORF">AFUS01_LOCUS24793</name>
</gene>
<feature type="chain" id="PRO_5035167813" evidence="2">
    <location>
        <begin position="24"/>
        <end position="94"/>
    </location>
</feature>
<feature type="signal peptide" evidence="2">
    <location>
        <begin position="1"/>
        <end position="23"/>
    </location>
</feature>
<protein>
    <submittedName>
        <fullName evidence="3">Uncharacterized protein</fullName>
    </submittedName>
</protein>
<feature type="compositionally biased region" description="Low complexity" evidence="1">
    <location>
        <begin position="43"/>
        <end position="54"/>
    </location>
</feature>
<organism evidence="3 4">
    <name type="scientific">Allacma fusca</name>
    <dbReference type="NCBI Taxonomy" id="39272"/>
    <lineage>
        <taxon>Eukaryota</taxon>
        <taxon>Metazoa</taxon>
        <taxon>Ecdysozoa</taxon>
        <taxon>Arthropoda</taxon>
        <taxon>Hexapoda</taxon>
        <taxon>Collembola</taxon>
        <taxon>Symphypleona</taxon>
        <taxon>Sminthuridae</taxon>
        <taxon>Allacma</taxon>
    </lineage>
</organism>
<evidence type="ECO:0000256" key="2">
    <source>
        <dbReference type="SAM" id="SignalP"/>
    </source>
</evidence>
<feature type="compositionally biased region" description="Polar residues" evidence="1">
    <location>
        <begin position="24"/>
        <end position="38"/>
    </location>
</feature>
<proteinExistence type="predicted"/>
<sequence length="94" mass="10072">MKVFQLVFVMFVALLLVLQPALSSPQKKLNIDATTSGPDGSPKKSTNSTNNSSDDPSKTFLQVLGIPNFGVINFFFGVTKPENASSLNSSPSKH</sequence>
<feature type="region of interest" description="Disordered" evidence="1">
    <location>
        <begin position="24"/>
        <end position="57"/>
    </location>
</feature>
<reference evidence="3" key="1">
    <citation type="submission" date="2021-06" db="EMBL/GenBank/DDBJ databases">
        <authorList>
            <person name="Hodson N. C."/>
            <person name="Mongue J. A."/>
            <person name="Jaron S. K."/>
        </authorList>
    </citation>
    <scope>NUCLEOTIDE SEQUENCE</scope>
</reference>
<dbReference type="Proteomes" id="UP000708208">
    <property type="component" value="Unassembled WGS sequence"/>
</dbReference>
<dbReference type="AlphaFoldDB" id="A0A8J2KCH6"/>
<dbReference type="EMBL" id="CAJVCH010312717">
    <property type="protein sequence ID" value="CAG7786218.1"/>
    <property type="molecule type" value="Genomic_DNA"/>
</dbReference>
<accession>A0A8J2KCH6</accession>
<keyword evidence="2" id="KW-0732">Signal</keyword>
<name>A0A8J2KCH6_9HEXA</name>
<evidence type="ECO:0000256" key="1">
    <source>
        <dbReference type="SAM" id="MobiDB-lite"/>
    </source>
</evidence>
<comment type="caution">
    <text evidence="3">The sequence shown here is derived from an EMBL/GenBank/DDBJ whole genome shotgun (WGS) entry which is preliminary data.</text>
</comment>
<keyword evidence="4" id="KW-1185">Reference proteome</keyword>